<evidence type="ECO:0000256" key="13">
    <source>
        <dbReference type="PIRSR" id="PIRSR036958-3"/>
    </source>
</evidence>
<dbReference type="GO" id="GO:0004484">
    <property type="term" value="F:mRNA guanylyltransferase activity"/>
    <property type="evidence" value="ECO:0007669"/>
    <property type="project" value="UniProtKB-EC"/>
</dbReference>
<accession>A0A3R7SVU2</accession>
<evidence type="ECO:0000313" key="16">
    <source>
        <dbReference type="Proteomes" id="UP000283509"/>
    </source>
</evidence>
<dbReference type="STRING" id="6689.A0A3R7SVU2"/>
<evidence type="ECO:0000256" key="7">
    <source>
        <dbReference type="ARBA" id="ARBA00023042"/>
    </source>
</evidence>
<keyword evidence="9" id="KW-0539">Nucleus</keyword>
<dbReference type="CDD" id="cd07895">
    <property type="entry name" value="Adenylation_mRNA_capping"/>
    <property type="match status" value="1"/>
</dbReference>
<keyword evidence="8 13" id="KW-0342">GTP-binding</keyword>
<feature type="binding site" evidence="13">
    <location>
        <begin position="320"/>
        <end position="322"/>
    </location>
    <ligand>
        <name>GTP</name>
        <dbReference type="ChEBI" id="CHEBI:37565"/>
    </ligand>
</feature>
<dbReference type="GO" id="GO:0005634">
    <property type="term" value="C:nucleus"/>
    <property type="evidence" value="ECO:0007669"/>
    <property type="project" value="UniProtKB-SubCell"/>
</dbReference>
<dbReference type="Proteomes" id="UP000283509">
    <property type="component" value="Unassembled WGS sequence"/>
</dbReference>
<sequence>MTFYNEAEIKQEGARYLKINCRGHGECPSVDQVNTFVDICDRFIRKNPLEIIAVHCTHGFNRTGFLISSYFIMKNDWAIDYAISAFAKARHPGIYKADYLCELYSRSGDDPNDAPPAPELPDWCHEDSFPVSMDQENLGFLRDKPYKVSWKADGTRYMMLINGRKEVYLADRDNSIFQAPEVEFRQKFDLMVHMSDTLVDGEMVIDTNPKTGEKTPRYLIYDAVQIQGRDIINDTFQMRYERIMTDIICPRNAAIEKGLLNKQKEPFSVRRKDFWDANEHYTQKLLSESFQSKLCHEPDGLVFQPECDPYVPGRCDLVLKWKPPSHNSVDFKLKIVKKGGVGLLPTTEGDLYVGGLDAPFSTIKPTKGLKEYNNKIIECKYENNKWVFMRERTDKSFPNSYTTAMAVCNSISNPVTEADLLKFIHAQGYKKADKELMPPPPAKRPRMQ</sequence>
<dbReference type="SUPFAM" id="SSF52799">
    <property type="entry name" value="(Phosphotyrosine protein) phosphatases II"/>
    <property type="match status" value="1"/>
</dbReference>
<dbReference type="OrthoDB" id="200924at2759"/>
<dbReference type="InterPro" id="IPR051029">
    <property type="entry name" value="mRNA_Capping_Enz/RNA_Phosphat"/>
</dbReference>
<dbReference type="Gene3D" id="2.40.50.140">
    <property type="entry name" value="Nucleic acid-binding proteins"/>
    <property type="match status" value="1"/>
</dbReference>
<keyword evidence="5" id="KW-0548">Nucleotidyltransferase</keyword>
<evidence type="ECO:0000256" key="3">
    <source>
        <dbReference type="ARBA" id="ARBA00022664"/>
    </source>
</evidence>
<dbReference type="Gene3D" id="3.90.190.10">
    <property type="entry name" value="Protein tyrosine phosphatase superfamily"/>
    <property type="match status" value="1"/>
</dbReference>
<reference evidence="15 16" key="2">
    <citation type="submission" date="2019-01" db="EMBL/GenBank/DDBJ databases">
        <title>The decoding of complex shrimp genome reveals the adaptation for benthos swimmer, frequently molting mechanism and breeding impact on genome.</title>
        <authorList>
            <person name="Sun Y."/>
            <person name="Gao Y."/>
            <person name="Yu Y."/>
        </authorList>
    </citation>
    <scope>NUCLEOTIDE SEQUENCE [LARGE SCALE GENOMIC DNA]</scope>
    <source>
        <tissue evidence="15">Muscle</tissue>
    </source>
</reference>
<keyword evidence="7" id="KW-0506">mRNA capping</keyword>
<feature type="binding site" evidence="13">
    <location>
        <position position="172"/>
    </location>
    <ligand>
        <name>GTP</name>
        <dbReference type="ChEBI" id="CHEBI:37565"/>
    </ligand>
</feature>
<dbReference type="SUPFAM" id="SSF56091">
    <property type="entry name" value="DNA ligase/mRNA capping enzyme, catalytic domain"/>
    <property type="match status" value="1"/>
</dbReference>
<evidence type="ECO:0000259" key="14">
    <source>
        <dbReference type="PROSITE" id="PS50056"/>
    </source>
</evidence>
<name>A0A3R7SVU2_PENVA</name>
<dbReference type="EMBL" id="QCYY01001490">
    <property type="protein sequence ID" value="ROT77710.1"/>
    <property type="molecule type" value="Genomic_DNA"/>
</dbReference>
<evidence type="ECO:0000256" key="2">
    <source>
        <dbReference type="ARBA" id="ARBA00012475"/>
    </source>
</evidence>
<gene>
    <name evidence="15" type="ORF">C7M84_003606</name>
</gene>
<dbReference type="InterPro" id="IPR001339">
    <property type="entry name" value="mRNA_cap_enzyme_adenylation"/>
</dbReference>
<dbReference type="FunFam" id="3.30.470.30:FF:000040">
    <property type="entry name" value="mRNA-capping enzyme"/>
    <property type="match status" value="1"/>
</dbReference>
<evidence type="ECO:0000256" key="12">
    <source>
        <dbReference type="PIRSR" id="PIRSR036958-2"/>
    </source>
</evidence>
<protein>
    <recommendedName>
        <fullName evidence="2">mRNA guanylyltransferase</fullName>
        <ecNumber evidence="2">2.7.7.50</ecNumber>
    </recommendedName>
</protein>
<keyword evidence="6 13" id="KW-0547">Nucleotide-binding</keyword>
<evidence type="ECO:0000256" key="10">
    <source>
        <dbReference type="ARBA" id="ARBA00044624"/>
    </source>
</evidence>
<dbReference type="FunFam" id="2.40.50.140:FF:000111">
    <property type="entry name" value="mRNA-capping enzyme"/>
    <property type="match status" value="1"/>
</dbReference>
<feature type="binding site" evidence="13">
    <location>
        <position position="156"/>
    </location>
    <ligand>
        <name>GTP</name>
        <dbReference type="ChEBI" id="CHEBI:37565"/>
    </ligand>
</feature>
<dbReference type="InterPro" id="IPR000387">
    <property type="entry name" value="Tyr_Pase_dom"/>
</dbReference>
<feature type="binding site" evidence="13">
    <location>
        <begin position="200"/>
        <end position="202"/>
    </location>
    <ligand>
        <name>GTP</name>
        <dbReference type="ChEBI" id="CHEBI:37565"/>
    </ligand>
</feature>
<evidence type="ECO:0000256" key="6">
    <source>
        <dbReference type="ARBA" id="ARBA00022741"/>
    </source>
</evidence>
<evidence type="ECO:0000256" key="4">
    <source>
        <dbReference type="ARBA" id="ARBA00022679"/>
    </source>
</evidence>
<dbReference type="Pfam" id="PF22785">
    <property type="entry name" value="Tc-R-P"/>
    <property type="match status" value="1"/>
</dbReference>
<dbReference type="GO" id="GO:0006370">
    <property type="term" value="P:7-methylguanosine mRNA capping"/>
    <property type="evidence" value="ECO:0007669"/>
    <property type="project" value="UniProtKB-KW"/>
</dbReference>
<evidence type="ECO:0000256" key="11">
    <source>
        <dbReference type="PIRSR" id="PIRSR036958-1"/>
    </source>
</evidence>
<evidence type="ECO:0000313" key="15">
    <source>
        <dbReference type="EMBL" id="ROT77710.1"/>
    </source>
</evidence>
<dbReference type="PIRSF" id="PIRSF036958">
    <property type="entry name" value="mRNA_capping_HCE"/>
    <property type="match status" value="1"/>
</dbReference>
<dbReference type="Pfam" id="PF01331">
    <property type="entry name" value="mRNA_cap_enzyme"/>
    <property type="match status" value="1"/>
</dbReference>
<evidence type="ECO:0000256" key="1">
    <source>
        <dbReference type="ARBA" id="ARBA00004123"/>
    </source>
</evidence>
<dbReference type="SUPFAM" id="SSF50249">
    <property type="entry name" value="Nucleic acid-binding proteins"/>
    <property type="match status" value="1"/>
</dbReference>
<dbReference type="InterPro" id="IPR013846">
    <property type="entry name" value="mRNA_cap_enzyme_C"/>
</dbReference>
<dbReference type="InterPro" id="IPR017074">
    <property type="entry name" value="mRNA_cap_enz_bifunc"/>
</dbReference>
<dbReference type="GO" id="GO:0005525">
    <property type="term" value="F:GTP binding"/>
    <property type="evidence" value="ECO:0007669"/>
    <property type="project" value="UniProtKB-KW"/>
</dbReference>
<dbReference type="GO" id="GO:0140818">
    <property type="term" value="F:mRNA 5'-triphosphate monophosphatase activity"/>
    <property type="evidence" value="ECO:0007669"/>
    <property type="project" value="InterPro"/>
</dbReference>
<feature type="domain" description="Tyrosine specific protein phosphatases" evidence="14">
    <location>
        <begin position="34"/>
        <end position="90"/>
    </location>
</feature>
<evidence type="ECO:0000256" key="8">
    <source>
        <dbReference type="ARBA" id="ARBA00023134"/>
    </source>
</evidence>
<dbReference type="InterPro" id="IPR029021">
    <property type="entry name" value="Prot-tyrosine_phosphatase-like"/>
</dbReference>
<comment type="catalytic activity">
    <reaction evidence="10">
        <text>a 5'-end diphospho-ribonucleoside in mRNA + GTP + H(+) = a 5'-end (5'-triphosphoguanosine)-ribonucleoside in mRNA + diphosphate</text>
        <dbReference type="Rhea" id="RHEA:67012"/>
        <dbReference type="Rhea" id="RHEA-COMP:17165"/>
        <dbReference type="Rhea" id="RHEA-COMP:17166"/>
        <dbReference type="ChEBI" id="CHEBI:15378"/>
        <dbReference type="ChEBI" id="CHEBI:33019"/>
        <dbReference type="ChEBI" id="CHEBI:37565"/>
        <dbReference type="ChEBI" id="CHEBI:167616"/>
        <dbReference type="ChEBI" id="CHEBI:167617"/>
        <dbReference type="EC" id="2.7.7.50"/>
    </reaction>
    <physiologicalReaction direction="left-to-right" evidence="10">
        <dbReference type="Rhea" id="RHEA:67013"/>
    </physiologicalReaction>
</comment>
<feature type="active site" description="N6-GMP-lysine intermediate" evidence="12">
    <location>
        <position position="151"/>
    </location>
</feature>
<keyword evidence="16" id="KW-1185">Reference proteome</keyword>
<comment type="caution">
    <text evidence="15">The sequence shown here is derived from an EMBL/GenBank/DDBJ whole genome shotgun (WGS) entry which is preliminary data.</text>
</comment>
<dbReference type="GO" id="GO:0005524">
    <property type="term" value="F:ATP binding"/>
    <property type="evidence" value="ECO:0007669"/>
    <property type="project" value="InterPro"/>
</dbReference>
<dbReference type="Pfam" id="PF03919">
    <property type="entry name" value="mRNA_cap_C"/>
    <property type="match status" value="1"/>
</dbReference>
<evidence type="ECO:0000256" key="9">
    <source>
        <dbReference type="ARBA" id="ARBA00023242"/>
    </source>
</evidence>
<evidence type="ECO:0000256" key="5">
    <source>
        <dbReference type="ARBA" id="ARBA00022695"/>
    </source>
</evidence>
<dbReference type="PROSITE" id="PS00383">
    <property type="entry name" value="TYR_PHOSPHATASE_1"/>
    <property type="match status" value="1"/>
</dbReference>
<dbReference type="PANTHER" id="PTHR10367:SF17">
    <property type="entry name" value="MRNA-CAPPING ENZYME"/>
    <property type="match status" value="1"/>
</dbReference>
<dbReference type="Gene3D" id="3.30.1490.430">
    <property type="match status" value="1"/>
</dbReference>
<dbReference type="InterPro" id="IPR016130">
    <property type="entry name" value="Tyr_Pase_AS"/>
</dbReference>
<keyword evidence="4" id="KW-0808">Transferase</keyword>
<dbReference type="Gene3D" id="3.30.470.30">
    <property type="entry name" value="DNA ligase/mRNA capping enzyme"/>
    <property type="match status" value="1"/>
</dbReference>
<keyword evidence="3" id="KW-0507">mRNA processing</keyword>
<feature type="active site" description="Phosphocysteine intermediate" evidence="11">
    <location>
        <position position="56"/>
    </location>
</feature>
<dbReference type="InterPro" id="IPR012340">
    <property type="entry name" value="NA-bd_OB-fold"/>
</dbReference>
<proteinExistence type="predicted"/>
<organism evidence="15 16">
    <name type="scientific">Penaeus vannamei</name>
    <name type="common">Whiteleg shrimp</name>
    <name type="synonym">Litopenaeus vannamei</name>
    <dbReference type="NCBI Taxonomy" id="6689"/>
    <lineage>
        <taxon>Eukaryota</taxon>
        <taxon>Metazoa</taxon>
        <taxon>Ecdysozoa</taxon>
        <taxon>Arthropoda</taxon>
        <taxon>Crustacea</taxon>
        <taxon>Multicrustacea</taxon>
        <taxon>Malacostraca</taxon>
        <taxon>Eumalacostraca</taxon>
        <taxon>Eucarida</taxon>
        <taxon>Decapoda</taxon>
        <taxon>Dendrobranchiata</taxon>
        <taxon>Penaeoidea</taxon>
        <taxon>Penaeidae</taxon>
        <taxon>Penaeus</taxon>
    </lineage>
</organism>
<comment type="subcellular location">
    <subcellularLocation>
        <location evidence="1">Nucleus</location>
    </subcellularLocation>
</comment>
<dbReference type="AlphaFoldDB" id="A0A3R7SVU2"/>
<dbReference type="PANTHER" id="PTHR10367">
    <property type="entry name" value="MRNA-CAPPING ENZYME"/>
    <property type="match status" value="1"/>
</dbReference>
<dbReference type="PROSITE" id="PS50056">
    <property type="entry name" value="TYR_PHOSPHATASE_2"/>
    <property type="match status" value="1"/>
</dbReference>
<dbReference type="EC" id="2.7.7.50" evidence="2"/>
<reference evidence="15 16" key="1">
    <citation type="submission" date="2018-04" db="EMBL/GenBank/DDBJ databases">
        <authorList>
            <person name="Zhang X."/>
            <person name="Yuan J."/>
            <person name="Li F."/>
            <person name="Xiang J."/>
        </authorList>
    </citation>
    <scope>NUCLEOTIDE SEQUENCE [LARGE SCALE GENOMIC DNA]</scope>
    <source>
        <tissue evidence="15">Muscle</tissue>
    </source>
</reference>
<feature type="binding site" evidence="13">
    <location>
        <begin position="390"/>
        <end position="395"/>
    </location>
    <ligand>
        <name>GTP</name>
        <dbReference type="ChEBI" id="CHEBI:37565"/>
    </ligand>
</feature>